<organism evidence="4 5">
    <name type="scientific">Mycosarcoma maydis</name>
    <name type="common">Corn smut fungus</name>
    <name type="synonym">Ustilago maydis</name>
    <dbReference type="NCBI Taxonomy" id="5270"/>
    <lineage>
        <taxon>Eukaryota</taxon>
        <taxon>Fungi</taxon>
        <taxon>Dikarya</taxon>
        <taxon>Basidiomycota</taxon>
        <taxon>Ustilaginomycotina</taxon>
        <taxon>Ustilaginomycetes</taxon>
        <taxon>Ustilaginales</taxon>
        <taxon>Ustilaginaceae</taxon>
        <taxon>Mycosarcoma</taxon>
    </lineage>
</organism>
<dbReference type="KEGG" id="uma:UMAG_10831"/>
<dbReference type="InParanoid" id="A0A0D1DWX5"/>
<dbReference type="STRING" id="237631.A0A0D1DWX5"/>
<evidence type="ECO:0000313" key="5">
    <source>
        <dbReference type="Proteomes" id="UP000000561"/>
    </source>
</evidence>
<feature type="region of interest" description="Disordered" evidence="1">
    <location>
        <begin position="119"/>
        <end position="147"/>
    </location>
</feature>
<keyword evidence="2" id="KW-0732">Signal</keyword>
<evidence type="ECO:0000313" key="4">
    <source>
        <dbReference type="EMBL" id="KIS68724.1"/>
    </source>
</evidence>
<dbReference type="InterPro" id="IPR055343">
    <property type="entry name" value="CREG_beta-barrel"/>
</dbReference>
<evidence type="ECO:0000256" key="2">
    <source>
        <dbReference type="SAM" id="SignalP"/>
    </source>
</evidence>
<dbReference type="VEuPathDB" id="FungiDB:UMAG_10831"/>
<dbReference type="PANTHER" id="PTHR37273:SF1">
    <property type="entry name" value="ADL397C-AP"/>
    <property type="match status" value="1"/>
</dbReference>
<dbReference type="EMBL" id="CM003147">
    <property type="protein sequence ID" value="KIS68724.1"/>
    <property type="molecule type" value="Genomic_DNA"/>
</dbReference>
<protein>
    <recommendedName>
        <fullName evidence="3">CREG-like beta-barrel domain-containing protein</fullName>
    </recommendedName>
</protein>
<dbReference type="GeneID" id="23566806"/>
<dbReference type="OrthoDB" id="2138282at2759"/>
<feature type="signal peptide" evidence="2">
    <location>
        <begin position="1"/>
        <end position="31"/>
    </location>
</feature>
<dbReference type="Proteomes" id="UP000000561">
    <property type="component" value="Chromosome 8"/>
</dbReference>
<feature type="chain" id="PRO_5002229439" description="CREG-like beta-barrel domain-containing protein" evidence="2">
    <location>
        <begin position="32"/>
        <end position="289"/>
    </location>
</feature>
<dbReference type="Pfam" id="PF13883">
    <property type="entry name" value="CREG_beta-barrel"/>
    <property type="match status" value="1"/>
</dbReference>
<name>A0A0D1DWX5_MYCMD</name>
<accession>A0A0D1DWX5</accession>
<evidence type="ECO:0000259" key="3">
    <source>
        <dbReference type="Pfam" id="PF13883"/>
    </source>
</evidence>
<reference evidence="4 5" key="1">
    <citation type="journal article" date="2006" name="Nature">
        <title>Insights from the genome of the biotrophic fungal plant pathogen Ustilago maydis.</title>
        <authorList>
            <person name="Kamper J."/>
            <person name="Kahmann R."/>
            <person name="Bolker M."/>
            <person name="Ma L.J."/>
            <person name="Brefort T."/>
            <person name="Saville B.J."/>
            <person name="Banuett F."/>
            <person name="Kronstad J.W."/>
            <person name="Gold S.E."/>
            <person name="Muller O."/>
            <person name="Perlin M.H."/>
            <person name="Wosten H.A."/>
            <person name="de Vries R."/>
            <person name="Ruiz-Herrera J."/>
            <person name="Reynaga-Pena C.G."/>
            <person name="Snetselaar K."/>
            <person name="McCann M."/>
            <person name="Perez-Martin J."/>
            <person name="Feldbrugge M."/>
            <person name="Basse C.W."/>
            <person name="Steinberg G."/>
            <person name="Ibeas J.I."/>
            <person name="Holloman W."/>
            <person name="Guzman P."/>
            <person name="Farman M."/>
            <person name="Stajich J.E."/>
            <person name="Sentandreu R."/>
            <person name="Gonzalez-Prieto J.M."/>
            <person name="Kennell J.C."/>
            <person name="Molina L."/>
            <person name="Schirawski J."/>
            <person name="Mendoza-Mendoza A."/>
            <person name="Greilinger D."/>
            <person name="Munch K."/>
            <person name="Rossel N."/>
            <person name="Scherer M."/>
            <person name="Vranes M."/>
            <person name="Ladendorf O."/>
            <person name="Vincon V."/>
            <person name="Fuchs U."/>
            <person name="Sandrock B."/>
            <person name="Meng S."/>
            <person name="Ho E.C."/>
            <person name="Cahill M.J."/>
            <person name="Boyce K.J."/>
            <person name="Klose J."/>
            <person name="Klosterman S.J."/>
            <person name="Deelstra H.J."/>
            <person name="Ortiz-Castellanos L."/>
            <person name="Li W."/>
            <person name="Sanchez-Alonso P."/>
            <person name="Schreier P.H."/>
            <person name="Hauser-Hahn I."/>
            <person name="Vaupel M."/>
            <person name="Koopmann E."/>
            <person name="Friedrich G."/>
            <person name="Voss H."/>
            <person name="Schluter T."/>
            <person name="Margolis J."/>
            <person name="Platt D."/>
            <person name="Swimmer C."/>
            <person name="Gnirke A."/>
            <person name="Chen F."/>
            <person name="Vysotskaia V."/>
            <person name="Mannhaupt G."/>
            <person name="Guldener U."/>
            <person name="Munsterkotter M."/>
            <person name="Haase D."/>
            <person name="Oesterheld M."/>
            <person name="Mewes H.W."/>
            <person name="Mauceli E.W."/>
            <person name="DeCaprio D."/>
            <person name="Wade C.M."/>
            <person name="Butler J."/>
            <person name="Young S."/>
            <person name="Jaffe D.B."/>
            <person name="Calvo S."/>
            <person name="Nusbaum C."/>
            <person name="Galagan J."/>
            <person name="Birren B.W."/>
        </authorList>
    </citation>
    <scope>NUCLEOTIDE SEQUENCE [LARGE SCALE GENOMIC DNA]</scope>
    <source>
        <strain evidence="5">DSM 14603 / FGSC 9021 / UM521</strain>
    </source>
</reference>
<dbReference type="PANTHER" id="PTHR37273">
    <property type="entry name" value="CHROMOSOME 8, WHOLE GENOME SHOTGUN SEQUENCE"/>
    <property type="match status" value="1"/>
</dbReference>
<dbReference type="RefSeq" id="XP_011389816.1">
    <property type="nucleotide sequence ID" value="XM_011391514.1"/>
</dbReference>
<dbReference type="SUPFAM" id="SSF50475">
    <property type="entry name" value="FMN-binding split barrel"/>
    <property type="match status" value="1"/>
</dbReference>
<gene>
    <name evidence="4" type="ORF">UMAG_10831</name>
</gene>
<keyword evidence="5" id="KW-1185">Reference proteome</keyword>
<proteinExistence type="predicted"/>
<dbReference type="InterPro" id="IPR012349">
    <property type="entry name" value="Split_barrel_FMN-bd"/>
</dbReference>
<feature type="domain" description="CREG-like beta-barrel" evidence="3">
    <location>
        <begin position="35"/>
        <end position="232"/>
    </location>
</feature>
<dbReference type="AlphaFoldDB" id="A0A0D1DWX5"/>
<evidence type="ECO:0000256" key="1">
    <source>
        <dbReference type="SAM" id="MobiDB-lite"/>
    </source>
</evidence>
<dbReference type="eggNOG" id="ENOG502RDU8">
    <property type="taxonomic scope" value="Eukaryota"/>
</dbReference>
<dbReference type="Gene3D" id="2.30.110.10">
    <property type="entry name" value="Electron Transport, Fmn-binding Protein, Chain A"/>
    <property type="match status" value="1"/>
</dbReference>
<sequence>MVLAHKLCSLYRHCFITVATLLAFCSLGGHAWETKEQALSQAVELVNDPAHFGVSTLSTIYPADHPVGDLAGTIISGPEYFAPCEAETGTLLYLGLTVSQTWRNVLNSETKNATVSIVSNTNPAVPDPRHASKRHPEHWQKDRPSWRRGMPSKGRITLFGHFDVLNVTHHPEVADKALKCYLERHPDASHWAPNATESPHVPFWATFNVHKVYWIGGFGDEHFIGWFSSEEWNTAWKTHDLHAQSSLTAQERGRTMSVSDNMASPRGSPFVKADVQHSQHGSLPTLVFQ</sequence>